<dbReference type="Proteomes" id="UP000223596">
    <property type="component" value="Unassembled WGS sequence"/>
</dbReference>
<organism evidence="1 2">
    <name type="scientific">Acetivibrio thermocellus AD2</name>
    <dbReference type="NCBI Taxonomy" id="1138384"/>
    <lineage>
        <taxon>Bacteria</taxon>
        <taxon>Bacillati</taxon>
        <taxon>Bacillota</taxon>
        <taxon>Clostridia</taxon>
        <taxon>Eubacteriales</taxon>
        <taxon>Oscillospiraceae</taxon>
        <taxon>Acetivibrio</taxon>
    </lineage>
</organism>
<reference evidence="1 2" key="1">
    <citation type="submission" date="2017-09" db="EMBL/GenBank/DDBJ databases">
        <title>Evaluation of Pacific Biosciences Sequencing Technology to Finishing C. thermocellum Genome Sequences.</title>
        <authorList>
            <person name="Brown S."/>
        </authorList>
    </citation>
    <scope>NUCLEOTIDE SEQUENCE [LARGE SCALE GENOMIC DNA]</scope>
    <source>
        <strain evidence="1 2">AD2</strain>
    </source>
</reference>
<gene>
    <name evidence="1" type="ORF">M972_11138</name>
</gene>
<comment type="caution">
    <text evidence="1">The sequence shown here is derived from an EMBL/GenBank/DDBJ whole genome shotgun (WGS) entry which is preliminary data.</text>
</comment>
<name>A0AB36TCX3_ACETH</name>
<evidence type="ECO:0000313" key="2">
    <source>
        <dbReference type="Proteomes" id="UP000223596"/>
    </source>
</evidence>
<dbReference type="RefSeq" id="WP_003513076.1">
    <property type="nucleotide sequence ID" value="NZ_CP013828.1"/>
</dbReference>
<dbReference type="EMBL" id="PDBW01000001">
    <property type="protein sequence ID" value="PFH01406.1"/>
    <property type="molecule type" value="Genomic_DNA"/>
</dbReference>
<dbReference type="AlphaFoldDB" id="A0AB36TCX3"/>
<evidence type="ECO:0000313" key="1">
    <source>
        <dbReference type="EMBL" id="PFH01406.1"/>
    </source>
</evidence>
<sequence>MKKAITIIILTCLFLLLGTLVFVKYEENASIKLVEKTIQEAQEINANSFMGMEYLEFAGL</sequence>
<proteinExistence type="predicted"/>
<dbReference type="GeneID" id="35805567"/>
<accession>A0AB36TCX3</accession>
<protein>
    <submittedName>
        <fullName evidence="1">Uncharacterized protein</fullName>
    </submittedName>
</protein>